<protein>
    <submittedName>
        <fullName evidence="2">Uncharacterized protein</fullName>
    </submittedName>
</protein>
<dbReference type="EMBL" id="OU503056">
    <property type="protein sequence ID" value="CAI9785131.1"/>
    <property type="molecule type" value="Genomic_DNA"/>
</dbReference>
<accession>A0AAD2ABM0</accession>
<feature type="compositionally biased region" description="Basic residues" evidence="1">
    <location>
        <begin position="1"/>
        <end position="18"/>
    </location>
</feature>
<dbReference type="AlphaFoldDB" id="A0AAD2ABM0"/>
<organism evidence="2 3">
    <name type="scientific">Fraxinus pennsylvanica</name>
    <dbReference type="NCBI Taxonomy" id="56036"/>
    <lineage>
        <taxon>Eukaryota</taxon>
        <taxon>Viridiplantae</taxon>
        <taxon>Streptophyta</taxon>
        <taxon>Embryophyta</taxon>
        <taxon>Tracheophyta</taxon>
        <taxon>Spermatophyta</taxon>
        <taxon>Magnoliopsida</taxon>
        <taxon>eudicotyledons</taxon>
        <taxon>Gunneridae</taxon>
        <taxon>Pentapetalae</taxon>
        <taxon>asterids</taxon>
        <taxon>lamiids</taxon>
        <taxon>Lamiales</taxon>
        <taxon>Oleaceae</taxon>
        <taxon>Oleeae</taxon>
        <taxon>Fraxinus</taxon>
    </lineage>
</organism>
<feature type="region of interest" description="Disordered" evidence="1">
    <location>
        <begin position="1"/>
        <end position="20"/>
    </location>
</feature>
<proteinExistence type="predicted"/>
<evidence type="ECO:0000313" key="3">
    <source>
        <dbReference type="Proteomes" id="UP000834106"/>
    </source>
</evidence>
<keyword evidence="3" id="KW-1185">Reference proteome</keyword>
<evidence type="ECO:0000256" key="1">
    <source>
        <dbReference type="SAM" id="MobiDB-lite"/>
    </source>
</evidence>
<sequence length="170" mass="20267">MDKKRNLKLHDKHQKHHHAPDAYELYEAEHTALWLKDAHPRPSAHVNSNQFEEMSPMDENRIVVQKRNQKLHDKHHQPSDAYEVYEAEHMSRWLKDAHPPPIARANSNQFEEIRPKAENRITVDYWSTNEDSTDGNRVNYDEVIDAEAEKFIVMEHEKHGLRKWMPMKGY</sequence>
<gene>
    <name evidence="2" type="ORF">FPE_LOCUS32561</name>
</gene>
<name>A0AAD2ABM0_9LAMI</name>
<evidence type="ECO:0000313" key="2">
    <source>
        <dbReference type="EMBL" id="CAI9785131.1"/>
    </source>
</evidence>
<reference evidence="2" key="1">
    <citation type="submission" date="2023-05" db="EMBL/GenBank/DDBJ databases">
        <authorList>
            <person name="Huff M."/>
        </authorList>
    </citation>
    <scope>NUCLEOTIDE SEQUENCE</scope>
</reference>
<dbReference type="Proteomes" id="UP000834106">
    <property type="component" value="Chromosome 21"/>
</dbReference>